<dbReference type="Proteomes" id="UP001596203">
    <property type="component" value="Unassembled WGS sequence"/>
</dbReference>
<name>A0ABW1K507_9ACTN</name>
<reference evidence="2" key="1">
    <citation type="journal article" date="2019" name="Int. J. Syst. Evol. Microbiol.">
        <title>The Global Catalogue of Microorganisms (GCM) 10K type strain sequencing project: providing services to taxonomists for standard genome sequencing and annotation.</title>
        <authorList>
            <consortium name="The Broad Institute Genomics Platform"/>
            <consortium name="The Broad Institute Genome Sequencing Center for Infectious Disease"/>
            <person name="Wu L."/>
            <person name="Ma J."/>
        </authorList>
    </citation>
    <scope>NUCLEOTIDE SEQUENCE [LARGE SCALE GENOMIC DNA]</scope>
    <source>
        <strain evidence="2">ZS-35-S2</strain>
    </source>
</reference>
<dbReference type="RefSeq" id="WP_377418981.1">
    <property type="nucleotide sequence ID" value="NZ_JBHSPR010000007.1"/>
</dbReference>
<gene>
    <name evidence="1" type="ORF">ACFP2T_07435</name>
</gene>
<proteinExistence type="predicted"/>
<evidence type="ECO:0008006" key="3">
    <source>
        <dbReference type="Google" id="ProtNLM"/>
    </source>
</evidence>
<keyword evidence="2" id="KW-1185">Reference proteome</keyword>
<evidence type="ECO:0000313" key="2">
    <source>
        <dbReference type="Proteomes" id="UP001596203"/>
    </source>
</evidence>
<evidence type="ECO:0000313" key="1">
    <source>
        <dbReference type="EMBL" id="MFC6016024.1"/>
    </source>
</evidence>
<dbReference type="EMBL" id="JBHSPR010000007">
    <property type="protein sequence ID" value="MFC6016024.1"/>
    <property type="molecule type" value="Genomic_DNA"/>
</dbReference>
<comment type="caution">
    <text evidence="1">The sequence shown here is derived from an EMBL/GenBank/DDBJ whole genome shotgun (WGS) entry which is preliminary data.</text>
</comment>
<accession>A0ABW1K507</accession>
<sequence>MSRATRKLQRQYEALTGQAEALRERGRTAEALARYREALEGAERLAAADGRHTFDVLRLRADIEVQEGIAQLARGWGASAVLHLDRAVNGHLYLLRESGRRADERQLALVLSRSLLVNAEALMRYGDPQLAAAAADLGFRGYLGQHRTRGWNVAHMGVLATNASAILARAGRLADAIEADAIAVKAVGERAEGSGTGDDRRCLATTLATWSMHLLATGDTEHRQQAAACLADARALDAAASREAQEDWERIQASPPAITLADALRVAEQELGQIPADLPATYTDPPTNVVSPSGRTDPHLAAIDAAKLAGIAVELLPRSPAEGLRIGLEGHYLFAAGALTAPLGERAAAVWVELILACCRVLDDEPDPSVALPLAVDLASHNIPLIDALLPTVGDNSALGRLLRDCVDHHAQLLDRAGDQASAEQLRLTAAGLGPAS</sequence>
<organism evidence="1 2">
    <name type="scientific">Plantactinospora solaniradicis</name>
    <dbReference type="NCBI Taxonomy" id="1723736"/>
    <lineage>
        <taxon>Bacteria</taxon>
        <taxon>Bacillati</taxon>
        <taxon>Actinomycetota</taxon>
        <taxon>Actinomycetes</taxon>
        <taxon>Micromonosporales</taxon>
        <taxon>Micromonosporaceae</taxon>
        <taxon>Plantactinospora</taxon>
    </lineage>
</organism>
<protein>
    <recommendedName>
        <fullName evidence="3">Tetratricopeptide repeat protein</fullName>
    </recommendedName>
</protein>